<dbReference type="InterPro" id="IPR050415">
    <property type="entry name" value="MRET"/>
</dbReference>
<evidence type="ECO:0000256" key="2">
    <source>
        <dbReference type="ARBA" id="ARBA00001974"/>
    </source>
</evidence>
<comment type="cofactor">
    <cofactor evidence="1">
        <name>heme b</name>
        <dbReference type="ChEBI" id="CHEBI:60344"/>
    </cofactor>
</comment>
<accession>A0A401Z0U4</accession>
<evidence type="ECO:0000313" key="14">
    <source>
        <dbReference type="EMBL" id="GCE00533.1"/>
    </source>
</evidence>
<sequence length="398" mass="43404">MESNDADHIRHNDADFIRHNLAVVAPRAADVTSHFYALLFLRRPELRDLFPPAMDVQRDRLLHALIRIVGDLDDAPALHGYLGQLGRDHRKFDVIAEHYDLVGECLVAALARYSGETWNDAVQAAWTRAYGAAAGIMIGAADEDARTNPPHWAAEIVSHHKAADDIAVVTVRPDVPFPYRAGQYTFLETPWWPRVWRAYSIANAPNPQGLLTFHVRSVPAGWVSNALVHKAKPGDRIKLGAAMGEMVVDHLAPNPVLCVAGGTGLAPLKAMVEELAYYGTDRFVDLFYGASAHSGLYGLEDLLRLSQKVSWLRVRPALDDLTLAGISGGISEVVGEYGPRFDCDAYLSGPPAMVLDSARVLRRLGLNRSQIHHDPVVGAYAAEAEVETPTPVAAEAPG</sequence>
<evidence type="ECO:0000256" key="8">
    <source>
        <dbReference type="ARBA" id="ARBA00023027"/>
    </source>
</evidence>
<dbReference type="InterPro" id="IPR001433">
    <property type="entry name" value="OxRdtase_FAD/NAD-bd"/>
</dbReference>
<dbReference type="RefSeq" id="WP_246127217.1">
    <property type="nucleotide sequence ID" value="NZ_BIFH01000040.1"/>
</dbReference>
<dbReference type="GO" id="GO:0051537">
    <property type="term" value="F:2 iron, 2 sulfur cluster binding"/>
    <property type="evidence" value="ECO:0007669"/>
    <property type="project" value="UniProtKB-KW"/>
</dbReference>
<evidence type="ECO:0000256" key="4">
    <source>
        <dbReference type="ARBA" id="ARBA00012229"/>
    </source>
</evidence>
<dbReference type="PRINTS" id="PR00410">
    <property type="entry name" value="PHEHYDRXLASE"/>
</dbReference>
<evidence type="ECO:0000256" key="6">
    <source>
        <dbReference type="ARBA" id="ARBA00022857"/>
    </source>
</evidence>
<dbReference type="InterPro" id="IPR009050">
    <property type="entry name" value="Globin-like_sf"/>
</dbReference>
<evidence type="ECO:0000256" key="11">
    <source>
        <dbReference type="RuleBase" id="RU000356"/>
    </source>
</evidence>
<dbReference type="EC" id="1.14.12.17" evidence="4"/>
<protein>
    <recommendedName>
        <fullName evidence="4">nitric oxide dioxygenase</fullName>
        <ecNumber evidence="4">1.14.12.17</ecNumber>
    </recommendedName>
</protein>
<dbReference type="InterPro" id="IPR039261">
    <property type="entry name" value="FNR_nucleotide-bd"/>
</dbReference>
<keyword evidence="8" id="KW-0520">NAD</keyword>
<keyword evidence="5" id="KW-0001">2Fe-2S</keyword>
<keyword evidence="11" id="KW-0813">Transport</keyword>
<dbReference type="InterPro" id="IPR017927">
    <property type="entry name" value="FAD-bd_FR_type"/>
</dbReference>
<evidence type="ECO:0000256" key="1">
    <source>
        <dbReference type="ARBA" id="ARBA00001970"/>
    </source>
</evidence>
<dbReference type="GO" id="GO:0005344">
    <property type="term" value="F:oxygen carrier activity"/>
    <property type="evidence" value="ECO:0007669"/>
    <property type="project" value="UniProtKB-KW"/>
</dbReference>
<dbReference type="GO" id="GO:0020037">
    <property type="term" value="F:heme binding"/>
    <property type="evidence" value="ECO:0007669"/>
    <property type="project" value="InterPro"/>
</dbReference>
<gene>
    <name evidence="14" type="ORF">EHYA_08259</name>
</gene>
<keyword evidence="15" id="KW-1185">Reference proteome</keyword>
<dbReference type="Gene3D" id="2.40.30.10">
    <property type="entry name" value="Translation factors"/>
    <property type="match status" value="1"/>
</dbReference>
<feature type="domain" description="Globin" evidence="12">
    <location>
        <begin position="8"/>
        <end position="142"/>
    </location>
</feature>
<dbReference type="Gene3D" id="3.40.50.80">
    <property type="entry name" value="Nucleotide-binding domain of ferredoxin-NADP reductase (FNR) module"/>
    <property type="match status" value="1"/>
</dbReference>
<comment type="catalytic activity">
    <reaction evidence="10">
        <text>2 nitric oxide + NADPH + 2 O2 = 2 nitrate + NADP(+) + H(+)</text>
        <dbReference type="Rhea" id="RHEA:19465"/>
        <dbReference type="ChEBI" id="CHEBI:15378"/>
        <dbReference type="ChEBI" id="CHEBI:15379"/>
        <dbReference type="ChEBI" id="CHEBI:16480"/>
        <dbReference type="ChEBI" id="CHEBI:17632"/>
        <dbReference type="ChEBI" id="CHEBI:57783"/>
        <dbReference type="ChEBI" id="CHEBI:58349"/>
        <dbReference type="EC" id="1.14.12.17"/>
    </reaction>
</comment>
<proteinExistence type="inferred from homology"/>
<dbReference type="Pfam" id="PF00175">
    <property type="entry name" value="NAD_binding_1"/>
    <property type="match status" value="1"/>
</dbReference>
<evidence type="ECO:0000256" key="5">
    <source>
        <dbReference type="ARBA" id="ARBA00022714"/>
    </source>
</evidence>
<dbReference type="InterPro" id="IPR017938">
    <property type="entry name" value="Riboflavin_synthase-like_b-brl"/>
</dbReference>
<dbReference type="InterPro" id="IPR012292">
    <property type="entry name" value="Globin/Proto"/>
</dbReference>
<keyword evidence="11" id="KW-0349">Heme</keyword>
<dbReference type="CDD" id="cd06187">
    <property type="entry name" value="O2ase_reductase_like"/>
    <property type="match status" value="1"/>
</dbReference>
<dbReference type="Proteomes" id="UP000286931">
    <property type="component" value="Unassembled WGS sequence"/>
</dbReference>
<keyword evidence="6" id="KW-0521">NADP</keyword>
<dbReference type="InterPro" id="IPR008333">
    <property type="entry name" value="Cbr1-like_FAD-bd_dom"/>
</dbReference>
<comment type="similarity">
    <text evidence="3">In the C-terminal section; belongs to the flavoprotein pyridine nucleotide cytochrome reductase family.</text>
</comment>
<keyword evidence="11" id="KW-0561">Oxygen transport</keyword>
<dbReference type="Pfam" id="PF00970">
    <property type="entry name" value="FAD_binding_6"/>
    <property type="match status" value="1"/>
</dbReference>
<comment type="caution">
    <text evidence="14">The sequence shown here is derived from an EMBL/GenBank/DDBJ whole genome shotgun (WGS) entry which is preliminary data.</text>
</comment>
<dbReference type="Pfam" id="PF00042">
    <property type="entry name" value="Globin"/>
    <property type="match status" value="1"/>
</dbReference>
<comment type="cofactor">
    <cofactor evidence="2">
        <name>FAD</name>
        <dbReference type="ChEBI" id="CHEBI:57692"/>
    </cofactor>
</comment>
<dbReference type="SUPFAM" id="SSF52343">
    <property type="entry name" value="Ferredoxin reductase-like, C-terminal NADP-linked domain"/>
    <property type="match status" value="1"/>
</dbReference>
<feature type="domain" description="FAD-binding FR-type" evidence="13">
    <location>
        <begin position="149"/>
        <end position="249"/>
    </location>
</feature>
<organism evidence="14 15">
    <name type="scientific">Embleya hyalina</name>
    <dbReference type="NCBI Taxonomy" id="516124"/>
    <lineage>
        <taxon>Bacteria</taxon>
        <taxon>Bacillati</taxon>
        <taxon>Actinomycetota</taxon>
        <taxon>Actinomycetes</taxon>
        <taxon>Kitasatosporales</taxon>
        <taxon>Streptomycetaceae</taxon>
        <taxon>Embleya</taxon>
    </lineage>
</organism>
<dbReference type="PANTHER" id="PTHR47354:SF5">
    <property type="entry name" value="PROTEIN RFBI"/>
    <property type="match status" value="1"/>
</dbReference>
<keyword evidence="7" id="KW-0411">Iron-sulfur</keyword>
<dbReference type="AlphaFoldDB" id="A0A401Z0U4"/>
<evidence type="ECO:0000256" key="7">
    <source>
        <dbReference type="ARBA" id="ARBA00023014"/>
    </source>
</evidence>
<comment type="catalytic activity">
    <reaction evidence="9">
        <text>2 nitric oxide + NADH + 2 O2 = 2 nitrate + NAD(+) + H(+)</text>
        <dbReference type="Rhea" id="RHEA:19469"/>
        <dbReference type="ChEBI" id="CHEBI:15378"/>
        <dbReference type="ChEBI" id="CHEBI:15379"/>
        <dbReference type="ChEBI" id="CHEBI:16480"/>
        <dbReference type="ChEBI" id="CHEBI:17632"/>
        <dbReference type="ChEBI" id="CHEBI:57540"/>
        <dbReference type="ChEBI" id="CHEBI:57945"/>
        <dbReference type="EC" id="1.14.12.17"/>
    </reaction>
</comment>
<comment type="similarity">
    <text evidence="11">Belongs to the globin family.</text>
</comment>
<dbReference type="EMBL" id="BIFH01000040">
    <property type="protein sequence ID" value="GCE00533.1"/>
    <property type="molecule type" value="Genomic_DNA"/>
</dbReference>
<keyword evidence="11" id="KW-0479">Metal-binding</keyword>
<evidence type="ECO:0000259" key="13">
    <source>
        <dbReference type="PROSITE" id="PS51384"/>
    </source>
</evidence>
<dbReference type="PROSITE" id="PS01033">
    <property type="entry name" value="GLOBIN"/>
    <property type="match status" value="1"/>
</dbReference>
<dbReference type="InterPro" id="IPR000971">
    <property type="entry name" value="Globin"/>
</dbReference>
<dbReference type="PANTHER" id="PTHR47354">
    <property type="entry name" value="NADH OXIDOREDUCTASE HCR"/>
    <property type="match status" value="1"/>
</dbReference>
<dbReference type="GO" id="GO:0019825">
    <property type="term" value="F:oxygen binding"/>
    <property type="evidence" value="ECO:0007669"/>
    <property type="project" value="InterPro"/>
</dbReference>
<dbReference type="GO" id="GO:0008941">
    <property type="term" value="F:nitric oxide dioxygenase NAD(P)H activity"/>
    <property type="evidence" value="ECO:0007669"/>
    <property type="project" value="UniProtKB-EC"/>
</dbReference>
<evidence type="ECO:0000256" key="10">
    <source>
        <dbReference type="ARBA" id="ARBA00049433"/>
    </source>
</evidence>
<keyword evidence="11" id="KW-0408">Iron</keyword>
<dbReference type="PROSITE" id="PS51384">
    <property type="entry name" value="FAD_FR"/>
    <property type="match status" value="1"/>
</dbReference>
<dbReference type="Gene3D" id="1.10.490.10">
    <property type="entry name" value="Globins"/>
    <property type="match status" value="1"/>
</dbReference>
<dbReference type="SUPFAM" id="SSF46458">
    <property type="entry name" value="Globin-like"/>
    <property type="match status" value="1"/>
</dbReference>
<evidence type="ECO:0000259" key="12">
    <source>
        <dbReference type="PROSITE" id="PS01033"/>
    </source>
</evidence>
<name>A0A401Z0U4_9ACTN</name>
<evidence type="ECO:0000256" key="3">
    <source>
        <dbReference type="ARBA" id="ARBA00006401"/>
    </source>
</evidence>
<reference evidence="14 15" key="1">
    <citation type="submission" date="2018-12" db="EMBL/GenBank/DDBJ databases">
        <title>Draft genome sequence of Embleya hyalina NBRC 13850T.</title>
        <authorList>
            <person name="Komaki H."/>
            <person name="Hosoyama A."/>
            <person name="Kimura A."/>
            <person name="Ichikawa N."/>
            <person name="Tamura T."/>
        </authorList>
    </citation>
    <scope>NUCLEOTIDE SEQUENCE [LARGE SCALE GENOMIC DNA]</scope>
    <source>
        <strain evidence="14 15">NBRC 13850</strain>
    </source>
</reference>
<evidence type="ECO:0000313" key="15">
    <source>
        <dbReference type="Proteomes" id="UP000286931"/>
    </source>
</evidence>
<dbReference type="SUPFAM" id="SSF63380">
    <property type="entry name" value="Riboflavin synthase domain-like"/>
    <property type="match status" value="1"/>
</dbReference>
<evidence type="ECO:0000256" key="9">
    <source>
        <dbReference type="ARBA" id="ARBA00048649"/>
    </source>
</evidence>
<dbReference type="CDD" id="cd19753">
    <property type="entry name" value="Mb-like_oxidoreductase"/>
    <property type="match status" value="1"/>
</dbReference>